<gene>
    <name evidence="2" type="ORF">C9E81_22440</name>
</gene>
<feature type="chain" id="PRO_5018066937" evidence="1">
    <location>
        <begin position="24"/>
        <end position="182"/>
    </location>
</feature>
<dbReference type="PROSITE" id="PS51257">
    <property type="entry name" value="PROKAR_LIPOPROTEIN"/>
    <property type="match status" value="1"/>
</dbReference>
<feature type="signal peptide" evidence="1">
    <location>
        <begin position="1"/>
        <end position="23"/>
    </location>
</feature>
<keyword evidence="1" id="KW-0732">Signal</keyword>
<reference evidence="2 3" key="1">
    <citation type="submission" date="2018-07" db="EMBL/GenBank/DDBJ databases">
        <authorList>
            <person name="Zhang Y."/>
            <person name="Wang L."/>
            <person name="Ma S."/>
        </authorList>
    </citation>
    <scope>NUCLEOTIDE SEQUENCE [LARGE SCALE GENOMIC DNA]</scope>
    <source>
        <strain evidence="2 3">4-2</strain>
    </source>
</reference>
<dbReference type="EMBL" id="QOKZ01000026">
    <property type="protein sequence ID" value="RMC29673.1"/>
    <property type="molecule type" value="Genomic_DNA"/>
</dbReference>
<keyword evidence="3" id="KW-1185">Reference proteome</keyword>
<evidence type="ECO:0000313" key="2">
    <source>
        <dbReference type="EMBL" id="RMC29673.1"/>
    </source>
</evidence>
<dbReference type="Proteomes" id="UP000273516">
    <property type="component" value="Unassembled WGS sequence"/>
</dbReference>
<evidence type="ECO:0000256" key="1">
    <source>
        <dbReference type="SAM" id="SignalP"/>
    </source>
</evidence>
<protein>
    <submittedName>
        <fullName evidence="2">Uncharacterized protein</fullName>
    </submittedName>
</protein>
<dbReference type="AlphaFoldDB" id="A0A3M0LXB9"/>
<name>A0A3M0LXB9_9RHOB</name>
<dbReference type="RefSeq" id="WP_122114574.1">
    <property type="nucleotide sequence ID" value="NZ_QOKZ01000026.1"/>
</dbReference>
<organism evidence="2 3">
    <name type="scientific">Paracoccus alkanivorans</name>
    <dbReference type="NCBI Taxonomy" id="2116655"/>
    <lineage>
        <taxon>Bacteria</taxon>
        <taxon>Pseudomonadati</taxon>
        <taxon>Pseudomonadota</taxon>
        <taxon>Alphaproteobacteria</taxon>
        <taxon>Rhodobacterales</taxon>
        <taxon>Paracoccaceae</taxon>
        <taxon>Paracoccus</taxon>
    </lineage>
</organism>
<evidence type="ECO:0000313" key="3">
    <source>
        <dbReference type="Proteomes" id="UP000273516"/>
    </source>
</evidence>
<proteinExistence type="predicted"/>
<accession>A0A3M0LXB9</accession>
<comment type="caution">
    <text evidence="2">The sequence shown here is derived from an EMBL/GenBank/DDBJ whole genome shotgun (WGS) entry which is preliminary data.</text>
</comment>
<sequence length="182" mass="19725">MIRKTLHATIGMSILAVTVAACGMELTDREIAQINGEYSPLISALIPACISTGLGQKADYANLKALGYQQRDAILRSGDYFYSTDGNVLFGSKTGINFVPGEGCTVNVPADDAKAFHEIGSIWRRALENSGYPDSSDAVSEYSFTVDGTDFYFLGTKRLSSSPGTGVPIYQTEITYLLKRKR</sequence>